<comment type="caution">
    <text evidence="2">The sequence shown here is derived from an EMBL/GenBank/DDBJ whole genome shotgun (WGS) entry which is preliminary data.</text>
</comment>
<dbReference type="InterPro" id="IPR032675">
    <property type="entry name" value="LRR_dom_sf"/>
</dbReference>
<proteinExistence type="predicted"/>
<keyword evidence="3" id="KW-1185">Reference proteome</keyword>
<evidence type="ECO:0000313" key="2">
    <source>
        <dbReference type="EMBL" id="PIN17004.1"/>
    </source>
</evidence>
<dbReference type="Proteomes" id="UP000231279">
    <property type="component" value="Unassembled WGS sequence"/>
</dbReference>
<evidence type="ECO:0000313" key="3">
    <source>
        <dbReference type="Proteomes" id="UP000231279"/>
    </source>
</evidence>
<dbReference type="OrthoDB" id="1435951at2759"/>
<dbReference type="InterPro" id="IPR006553">
    <property type="entry name" value="Leu-rich_rpt_Cys-con_subtyp"/>
</dbReference>
<dbReference type="SMART" id="SM00367">
    <property type="entry name" value="LRR_CC"/>
    <property type="match status" value="1"/>
</dbReference>
<accession>A0A2G9HHM1</accession>
<dbReference type="SUPFAM" id="SSF52047">
    <property type="entry name" value="RNI-like"/>
    <property type="match status" value="1"/>
</dbReference>
<dbReference type="Gene3D" id="3.80.10.10">
    <property type="entry name" value="Ribonuclease Inhibitor"/>
    <property type="match status" value="1"/>
</dbReference>
<reference evidence="3" key="1">
    <citation type="journal article" date="2018" name="Gigascience">
        <title>Genome assembly of the Pink Ipe (Handroanthus impetiginosus, Bignoniaceae), a highly valued, ecologically keystone Neotropical timber forest tree.</title>
        <authorList>
            <person name="Silva-Junior O.B."/>
            <person name="Grattapaglia D."/>
            <person name="Novaes E."/>
            <person name="Collevatti R.G."/>
        </authorList>
    </citation>
    <scope>NUCLEOTIDE SEQUENCE [LARGE SCALE GENOMIC DNA]</scope>
    <source>
        <strain evidence="3">cv. UFG-1</strain>
    </source>
</reference>
<sequence>MLILLALLKLENLEVLSLAGIRTVCDEFVSEFISVHGCQMKELVLADFMWVSNHTALSLARNCRNLWSLDLSWCRNLTNEALGLIVDSCSLLEVVKLFGSTQVTNVFVDGHPNPQVKLIGLKMSPLLKHIDVPDFLLGPLRYSSTLLEVDGWTWHSSGLPLNT</sequence>
<dbReference type="PANTHER" id="PTHR13318:SF101">
    <property type="entry name" value="F-BOX_LRR PROTEIN"/>
    <property type="match status" value="1"/>
</dbReference>
<gene>
    <name evidence="2" type="ORF">CDL12_10343</name>
</gene>
<keyword evidence="1" id="KW-0732">Signal</keyword>
<evidence type="ECO:0000256" key="1">
    <source>
        <dbReference type="SAM" id="SignalP"/>
    </source>
</evidence>
<dbReference type="STRING" id="429701.A0A2G9HHM1"/>
<feature type="signal peptide" evidence="1">
    <location>
        <begin position="1"/>
        <end position="19"/>
    </location>
</feature>
<dbReference type="AlphaFoldDB" id="A0A2G9HHM1"/>
<dbReference type="PANTHER" id="PTHR13318">
    <property type="entry name" value="PARTNER OF PAIRED, ISOFORM B-RELATED"/>
    <property type="match status" value="1"/>
</dbReference>
<protein>
    <submittedName>
        <fullName evidence="2">Uncharacterized protein</fullName>
    </submittedName>
</protein>
<organism evidence="2 3">
    <name type="scientific">Handroanthus impetiginosus</name>
    <dbReference type="NCBI Taxonomy" id="429701"/>
    <lineage>
        <taxon>Eukaryota</taxon>
        <taxon>Viridiplantae</taxon>
        <taxon>Streptophyta</taxon>
        <taxon>Embryophyta</taxon>
        <taxon>Tracheophyta</taxon>
        <taxon>Spermatophyta</taxon>
        <taxon>Magnoliopsida</taxon>
        <taxon>eudicotyledons</taxon>
        <taxon>Gunneridae</taxon>
        <taxon>Pentapetalae</taxon>
        <taxon>asterids</taxon>
        <taxon>lamiids</taxon>
        <taxon>Lamiales</taxon>
        <taxon>Bignoniaceae</taxon>
        <taxon>Crescentiina</taxon>
        <taxon>Tabebuia alliance</taxon>
        <taxon>Handroanthus</taxon>
    </lineage>
</organism>
<feature type="chain" id="PRO_5013627859" evidence="1">
    <location>
        <begin position="20"/>
        <end position="163"/>
    </location>
</feature>
<dbReference type="EMBL" id="NKXS01001760">
    <property type="protein sequence ID" value="PIN17004.1"/>
    <property type="molecule type" value="Genomic_DNA"/>
</dbReference>
<name>A0A2G9HHM1_9LAMI</name>
<dbReference type="GO" id="GO:0031146">
    <property type="term" value="P:SCF-dependent proteasomal ubiquitin-dependent protein catabolic process"/>
    <property type="evidence" value="ECO:0007669"/>
    <property type="project" value="TreeGrafter"/>
</dbReference>
<dbReference type="GO" id="GO:0019005">
    <property type="term" value="C:SCF ubiquitin ligase complex"/>
    <property type="evidence" value="ECO:0007669"/>
    <property type="project" value="TreeGrafter"/>
</dbReference>